<name>A0A9W7AEJ4_9STRA</name>
<comment type="similarity">
    <text evidence="2">Belongs to the CND3 (condensin subunit 3) family.</text>
</comment>
<evidence type="ECO:0000256" key="5">
    <source>
        <dbReference type="ARBA" id="ARBA00022776"/>
    </source>
</evidence>
<dbReference type="GO" id="GO:0051301">
    <property type="term" value="P:cell division"/>
    <property type="evidence" value="ECO:0007669"/>
    <property type="project" value="UniProtKB-KW"/>
</dbReference>
<dbReference type="OrthoDB" id="27187at2759"/>
<feature type="region of interest" description="Disordered" evidence="8">
    <location>
        <begin position="699"/>
        <end position="736"/>
    </location>
</feature>
<evidence type="ECO:0000259" key="9">
    <source>
        <dbReference type="Pfam" id="PF12719"/>
    </source>
</evidence>
<dbReference type="InterPro" id="IPR027165">
    <property type="entry name" value="CND3"/>
</dbReference>
<evidence type="ECO:0000256" key="8">
    <source>
        <dbReference type="SAM" id="MobiDB-lite"/>
    </source>
</evidence>
<dbReference type="InterPro" id="IPR025977">
    <property type="entry name" value="Cnd3_C"/>
</dbReference>
<reference evidence="11" key="1">
    <citation type="journal article" date="2023" name="Commun. Biol.">
        <title>Genome analysis of Parmales, the sister group of diatoms, reveals the evolutionary specialization of diatoms from phago-mixotrophs to photoautotrophs.</title>
        <authorList>
            <person name="Ban H."/>
            <person name="Sato S."/>
            <person name="Yoshikawa S."/>
            <person name="Yamada K."/>
            <person name="Nakamura Y."/>
            <person name="Ichinomiya M."/>
            <person name="Sato N."/>
            <person name="Blanc-Mathieu R."/>
            <person name="Endo H."/>
            <person name="Kuwata A."/>
            <person name="Ogata H."/>
        </authorList>
    </citation>
    <scope>NUCLEOTIDE SEQUENCE [LARGE SCALE GENOMIC DNA]</scope>
    <source>
        <strain evidence="11">NIES 3700</strain>
    </source>
</reference>
<gene>
    <name evidence="10" type="ORF">TrLO_g10662</name>
</gene>
<dbReference type="GO" id="GO:0000796">
    <property type="term" value="C:condensin complex"/>
    <property type="evidence" value="ECO:0007669"/>
    <property type="project" value="InterPro"/>
</dbReference>
<dbReference type="InterPro" id="IPR011989">
    <property type="entry name" value="ARM-like"/>
</dbReference>
<organism evidence="10 11">
    <name type="scientific">Triparma laevis f. longispina</name>
    <dbReference type="NCBI Taxonomy" id="1714387"/>
    <lineage>
        <taxon>Eukaryota</taxon>
        <taxon>Sar</taxon>
        <taxon>Stramenopiles</taxon>
        <taxon>Ochrophyta</taxon>
        <taxon>Bolidophyceae</taxon>
        <taxon>Parmales</taxon>
        <taxon>Triparmaceae</taxon>
        <taxon>Triparma</taxon>
    </lineage>
</organism>
<evidence type="ECO:0000313" key="11">
    <source>
        <dbReference type="Proteomes" id="UP001165122"/>
    </source>
</evidence>
<dbReference type="Pfam" id="PF12719">
    <property type="entry name" value="Cnd3"/>
    <property type="match status" value="1"/>
</dbReference>
<comment type="subcellular location">
    <subcellularLocation>
        <location evidence="1">Chromosome</location>
    </subcellularLocation>
</comment>
<dbReference type="Pfam" id="PF20168">
    <property type="entry name" value="PDS5"/>
    <property type="match status" value="1"/>
</dbReference>
<feature type="domain" description="Nuclear condensin complex subunit 3 C-terminal" evidence="9">
    <location>
        <begin position="528"/>
        <end position="781"/>
    </location>
</feature>
<evidence type="ECO:0000313" key="10">
    <source>
        <dbReference type="EMBL" id="GMH69086.1"/>
    </source>
</evidence>
<dbReference type="Proteomes" id="UP001165122">
    <property type="component" value="Unassembled WGS sequence"/>
</dbReference>
<keyword evidence="7" id="KW-0131">Cell cycle</keyword>
<dbReference type="GO" id="GO:0007076">
    <property type="term" value="P:mitotic chromosome condensation"/>
    <property type="evidence" value="ECO:0007669"/>
    <property type="project" value="InterPro"/>
</dbReference>
<dbReference type="Gene3D" id="1.25.10.10">
    <property type="entry name" value="Leucine-rich Repeat Variant"/>
    <property type="match status" value="1"/>
</dbReference>
<dbReference type="AlphaFoldDB" id="A0A9W7AEJ4"/>
<sequence length="953" mass="102992">MPAHSKAKAEELPPPPPSASLNGPAVDFIRREYDAHQRSPSSVPAPNRAVSIAKSLVTYGKKSCPPSLVSELISSTVDLALLAPRSETVPANSALSLTLELCSQTTFDTAGLVPGLDFLLYRGLLRLPSSDDTIRARATTLCGDVVSRMGDVQEDGIIEEETFDLVYEALFPRLDDKNVAVRSAAVSACSMLQDSGDAEDELTKKLMYMCSHDTSPVVRAAATKACVVTKYTLPTIICRVRDVSNSVRVAALDVLKNQVDCRLMTDLERVVVLRSGLTPRCEVTYLAASRMLCCGWLKSLGYSLLNLLKLLDVANNEAECALVIKAIIAAPTNATLKELSSNEVKAYNAALNNPIEVNNLTIESALLLRVKVDNLKDSAVHENKKQELVEELMPDTPVICSMITKHLGRYVEAALKQDEDADEDADEDEEEDLDDSFVCLQLLKLARNADFADESGRKQMLSLLNRMLCSGQSPDELVEPSIRALAVAHQTEAEYIQRIQDIIAEVSDYDAESEDGDANDAAFRQLRIVSVVGVVLEHTKRNLEDPQIASLSDTILPAFASADAVVREAAVICLGKYTLLGLNAAMEFRPLLLGMVNNVEEETSIRAQALLAMSDLAMLWPVMLEETDAMDMSTCQMNKVSLPELLTSFLDNAQGPMVVIAAEICCKLMMMGRIQDNTTLAKLVVTYFDPLFSSRIEAAKASKEGEEGEEGEEEENLAKDVAAASQKQLEADTDDATAVGSPIRLQQMLSLFFNAFVTLRGGEHMGNATMEVLRLVSEQWKAGGAGAEASRKSRKRNKGGDGVALDKVVSFVANSSGCYGDVALETCQYIIDESAKPGGLAGDVVKDLAKSLSGMTVEKDFIDLPLLRECGGDVENILEETGAGNKTLAKSFQKFLVCCDDALEEVVKLEKLGGGGVGNENVVVEEVAEVKEKGKAKGKAVGRKTKVLGEVQA</sequence>
<evidence type="ECO:0000256" key="2">
    <source>
        <dbReference type="ARBA" id="ARBA00006533"/>
    </source>
</evidence>
<comment type="caution">
    <text evidence="10">The sequence shown here is derived from an EMBL/GenBank/DDBJ whole genome shotgun (WGS) entry which is preliminary data.</text>
</comment>
<dbReference type="GO" id="GO:0000793">
    <property type="term" value="C:condensed chromosome"/>
    <property type="evidence" value="ECO:0007669"/>
    <property type="project" value="TreeGrafter"/>
</dbReference>
<evidence type="ECO:0000256" key="7">
    <source>
        <dbReference type="ARBA" id="ARBA00023306"/>
    </source>
</evidence>
<evidence type="ECO:0000256" key="1">
    <source>
        <dbReference type="ARBA" id="ARBA00004286"/>
    </source>
</evidence>
<keyword evidence="6" id="KW-0226">DNA condensation</keyword>
<feature type="region of interest" description="Disordered" evidence="8">
    <location>
        <begin position="1"/>
        <end position="24"/>
    </location>
</feature>
<keyword evidence="5" id="KW-0498">Mitosis</keyword>
<evidence type="ECO:0000256" key="6">
    <source>
        <dbReference type="ARBA" id="ARBA00023067"/>
    </source>
</evidence>
<dbReference type="EMBL" id="BRXW01000601">
    <property type="protein sequence ID" value="GMH69086.1"/>
    <property type="molecule type" value="Genomic_DNA"/>
</dbReference>
<keyword evidence="11" id="KW-1185">Reference proteome</keyword>
<feature type="compositionally biased region" description="Acidic residues" evidence="8">
    <location>
        <begin position="706"/>
        <end position="715"/>
    </location>
</feature>
<protein>
    <recommendedName>
        <fullName evidence="9">Nuclear condensin complex subunit 3 C-terminal domain-containing protein</fullName>
    </recommendedName>
</protein>
<evidence type="ECO:0000256" key="3">
    <source>
        <dbReference type="ARBA" id="ARBA00022454"/>
    </source>
</evidence>
<proteinExistence type="inferred from homology"/>
<dbReference type="InterPro" id="IPR016024">
    <property type="entry name" value="ARM-type_fold"/>
</dbReference>
<dbReference type="PANTHER" id="PTHR14418">
    <property type="entry name" value="CONDENSIN COMPLEX SUBUNIT 3-RELATED"/>
    <property type="match status" value="1"/>
</dbReference>
<keyword evidence="4" id="KW-0132">Cell division</keyword>
<evidence type="ECO:0000256" key="4">
    <source>
        <dbReference type="ARBA" id="ARBA00022618"/>
    </source>
</evidence>
<keyword evidence="3" id="KW-0158">Chromosome</keyword>
<accession>A0A9W7AEJ4</accession>
<dbReference type="PANTHER" id="PTHR14418:SF5">
    <property type="entry name" value="CONDENSIN COMPLEX SUBUNIT 3"/>
    <property type="match status" value="1"/>
</dbReference>
<dbReference type="SUPFAM" id="SSF48371">
    <property type="entry name" value="ARM repeat"/>
    <property type="match status" value="1"/>
</dbReference>